<keyword evidence="3" id="KW-1185">Reference proteome</keyword>
<keyword evidence="1" id="KW-1133">Transmembrane helix</keyword>
<evidence type="ECO:0008006" key="4">
    <source>
        <dbReference type="Google" id="ProtNLM"/>
    </source>
</evidence>
<dbReference type="RefSeq" id="WP_263569621.1">
    <property type="nucleotide sequence ID" value="NZ_JAJIRN010000001.1"/>
</dbReference>
<name>A0ABT2Y9P5_9BURK</name>
<comment type="caution">
    <text evidence="2">The sequence shown here is derived from an EMBL/GenBank/DDBJ whole genome shotgun (WGS) entry which is preliminary data.</text>
</comment>
<keyword evidence="1" id="KW-0812">Transmembrane</keyword>
<sequence length="104" mass="11859">MWVAIAREPRPDSEYWPGREVLAALDAIAWPVAWVYVLAHLPVPLGLVGPFFSTVAILLGLNRLHRALWLNHRYRFTTWAVAKFLGLLMLTGWILKAAMLWSAH</sequence>
<protein>
    <recommendedName>
        <fullName evidence="4">MAPEG family protein</fullName>
    </recommendedName>
</protein>
<evidence type="ECO:0000313" key="3">
    <source>
        <dbReference type="Proteomes" id="UP001209701"/>
    </source>
</evidence>
<keyword evidence="1" id="KW-0472">Membrane</keyword>
<reference evidence="2 3" key="1">
    <citation type="submission" date="2021-11" db="EMBL/GenBank/DDBJ databases">
        <authorList>
            <person name="Liang Q."/>
            <person name="Mou H."/>
            <person name="Liu Z."/>
        </authorList>
    </citation>
    <scope>NUCLEOTIDE SEQUENCE [LARGE SCALE GENOMIC DNA]</scope>
    <source>
        <strain evidence="2 3">CHU3</strain>
    </source>
</reference>
<dbReference type="Proteomes" id="UP001209701">
    <property type="component" value="Unassembled WGS sequence"/>
</dbReference>
<feature type="transmembrane region" description="Helical" evidence="1">
    <location>
        <begin position="76"/>
        <end position="95"/>
    </location>
</feature>
<gene>
    <name evidence="2" type="ORF">LNV07_02740</name>
</gene>
<feature type="transmembrane region" description="Helical" evidence="1">
    <location>
        <begin position="45"/>
        <end position="64"/>
    </location>
</feature>
<proteinExistence type="predicted"/>
<organism evidence="2 3">
    <name type="scientific">Roseateles oligotrophus</name>
    <dbReference type="NCBI Taxonomy" id="1769250"/>
    <lineage>
        <taxon>Bacteria</taxon>
        <taxon>Pseudomonadati</taxon>
        <taxon>Pseudomonadota</taxon>
        <taxon>Betaproteobacteria</taxon>
        <taxon>Burkholderiales</taxon>
        <taxon>Sphaerotilaceae</taxon>
        <taxon>Roseateles</taxon>
    </lineage>
</organism>
<evidence type="ECO:0000256" key="1">
    <source>
        <dbReference type="SAM" id="Phobius"/>
    </source>
</evidence>
<evidence type="ECO:0000313" key="2">
    <source>
        <dbReference type="EMBL" id="MCV2367013.1"/>
    </source>
</evidence>
<accession>A0ABT2Y9P5</accession>
<dbReference type="EMBL" id="JAJIRN010000001">
    <property type="protein sequence ID" value="MCV2367013.1"/>
    <property type="molecule type" value="Genomic_DNA"/>
</dbReference>